<evidence type="ECO:0000313" key="1">
    <source>
        <dbReference type="EMBL" id="MBB5772372.1"/>
    </source>
</evidence>
<organism evidence="1 2">
    <name type="scientific">Brevundimonas vesicularis</name>
    <name type="common">Pseudomonas vesicularis</name>
    <dbReference type="NCBI Taxonomy" id="41276"/>
    <lineage>
        <taxon>Bacteria</taxon>
        <taxon>Pseudomonadati</taxon>
        <taxon>Pseudomonadota</taxon>
        <taxon>Alphaproteobacteria</taxon>
        <taxon>Caulobacterales</taxon>
        <taxon>Caulobacteraceae</taxon>
        <taxon>Brevundimonas</taxon>
    </lineage>
</organism>
<dbReference type="EMBL" id="JACHLJ010000002">
    <property type="protein sequence ID" value="MBB5772372.1"/>
    <property type="molecule type" value="Genomic_DNA"/>
</dbReference>
<evidence type="ECO:0000313" key="2">
    <source>
        <dbReference type="Proteomes" id="UP000556201"/>
    </source>
</evidence>
<proteinExistence type="predicted"/>
<dbReference type="Proteomes" id="UP000556201">
    <property type="component" value="Unassembled WGS sequence"/>
</dbReference>
<dbReference type="AlphaFoldDB" id="A0A7W9FVI8"/>
<comment type="caution">
    <text evidence="1">The sequence shown here is derived from an EMBL/GenBank/DDBJ whole genome shotgun (WGS) entry which is preliminary data.</text>
</comment>
<accession>A0A7W9FVI8</accession>
<name>A0A7W9FVI8_BREVE</name>
<reference evidence="1 2" key="1">
    <citation type="submission" date="2020-08" db="EMBL/GenBank/DDBJ databases">
        <title>Functional genomics of gut bacteria from endangered species of beetles.</title>
        <authorList>
            <person name="Carlos-Shanley C."/>
        </authorList>
    </citation>
    <scope>NUCLEOTIDE SEQUENCE [LARGE SCALE GENOMIC DNA]</scope>
    <source>
        <strain evidence="1 2">S00192</strain>
    </source>
</reference>
<protein>
    <submittedName>
        <fullName evidence="1">Uncharacterized protein</fullName>
    </submittedName>
</protein>
<gene>
    <name evidence="1" type="ORF">HNP47_002376</name>
</gene>
<dbReference type="RefSeq" id="WP_017506865.1">
    <property type="nucleotide sequence ID" value="NZ_JACHLJ010000002.1"/>
</dbReference>
<sequence>MSAQDTAAILLLARHLDVEEPSPGQSKWTDIKAAIDGLSDDRLDASIRYFGQAGSPVTARAAEMLTDLMMARMVRLLGVSRSERQ</sequence>